<dbReference type="InterPro" id="IPR039422">
    <property type="entry name" value="MarR/SlyA-like"/>
</dbReference>
<dbReference type="PANTHER" id="PTHR33164">
    <property type="entry name" value="TRANSCRIPTIONAL REGULATOR, MARR FAMILY"/>
    <property type="match status" value="1"/>
</dbReference>
<name>A0ABM7YLL8_9BURK</name>
<proteinExistence type="predicted"/>
<reference evidence="2" key="1">
    <citation type="submission" date="2022-04" db="EMBL/GenBank/DDBJ databases">
        <title>Whole genome sequence of Sphaerotilus sp. FB-5.</title>
        <authorList>
            <person name="Takeda M."/>
            <person name="Narihara S."/>
            <person name="Akimoto M."/>
            <person name="Akimoto R."/>
            <person name="Nishiyashiki S."/>
            <person name="Murakami T."/>
        </authorList>
    </citation>
    <scope>NUCLEOTIDE SEQUENCE</scope>
    <source>
        <strain evidence="2">FB-5</strain>
    </source>
</reference>
<dbReference type="Pfam" id="PF01047">
    <property type="entry name" value="MarR"/>
    <property type="match status" value="1"/>
</dbReference>
<dbReference type="PRINTS" id="PR00598">
    <property type="entry name" value="HTHMARR"/>
</dbReference>
<dbReference type="InterPro" id="IPR036388">
    <property type="entry name" value="WH-like_DNA-bd_sf"/>
</dbReference>
<keyword evidence="3" id="KW-1185">Reference proteome</keyword>
<dbReference type="InterPro" id="IPR036390">
    <property type="entry name" value="WH_DNA-bd_sf"/>
</dbReference>
<dbReference type="PROSITE" id="PS50995">
    <property type="entry name" value="HTH_MARR_2"/>
    <property type="match status" value="1"/>
</dbReference>
<evidence type="ECO:0000313" key="3">
    <source>
        <dbReference type="Proteomes" id="UP001057498"/>
    </source>
</evidence>
<feature type="domain" description="HTH marR-type" evidence="1">
    <location>
        <begin position="23"/>
        <end position="152"/>
    </location>
</feature>
<dbReference type="SUPFAM" id="SSF46785">
    <property type="entry name" value="Winged helix' DNA-binding domain"/>
    <property type="match status" value="1"/>
</dbReference>
<accession>A0ABM7YLL8</accession>
<dbReference type="EMBL" id="AP025730">
    <property type="protein sequence ID" value="BDI05330.1"/>
    <property type="molecule type" value="Genomic_DNA"/>
</dbReference>
<dbReference type="InterPro" id="IPR000835">
    <property type="entry name" value="HTH_MarR-typ"/>
</dbReference>
<dbReference type="SMART" id="SM00347">
    <property type="entry name" value="HTH_MARR"/>
    <property type="match status" value="1"/>
</dbReference>
<evidence type="ECO:0000313" key="2">
    <source>
        <dbReference type="EMBL" id="BDI05330.1"/>
    </source>
</evidence>
<dbReference type="PANTHER" id="PTHR33164:SF95">
    <property type="entry name" value="TRANSCRIPTIONAL REGULATOR"/>
    <property type="match status" value="1"/>
</dbReference>
<dbReference type="RefSeq" id="WP_251973374.1">
    <property type="nucleotide sequence ID" value="NZ_AP025730.1"/>
</dbReference>
<gene>
    <name evidence="2" type="ORF">CATMQ487_23000</name>
</gene>
<evidence type="ECO:0000259" key="1">
    <source>
        <dbReference type="PROSITE" id="PS50995"/>
    </source>
</evidence>
<dbReference type="Proteomes" id="UP001057498">
    <property type="component" value="Chromosome"/>
</dbReference>
<protein>
    <submittedName>
        <fullName evidence="2">Transcriptional regulator</fullName>
    </submittedName>
</protein>
<sequence>MLKSAPPPFPAPTLAGTALDDLPGHYIRRLQQIAVALFMEETAESGITPVQFATLTAAHEQPGLDQRSLAAMICFDTSTIGGVIDRLEKRGLMLRNAAPHDRRLRLLTVTPAGEALLAEVTPRVQAVQQRILAPLPPDEQAHFLHLLRSVVDAHGETSDQMRGDGSNDG</sequence>
<organism evidence="2 3">
    <name type="scientific">Sphaerotilus microaerophilus</name>
    <dbReference type="NCBI Taxonomy" id="2914710"/>
    <lineage>
        <taxon>Bacteria</taxon>
        <taxon>Pseudomonadati</taxon>
        <taxon>Pseudomonadota</taxon>
        <taxon>Betaproteobacteria</taxon>
        <taxon>Burkholderiales</taxon>
        <taxon>Sphaerotilaceae</taxon>
        <taxon>Sphaerotilus</taxon>
    </lineage>
</organism>
<dbReference type="Gene3D" id="1.10.10.10">
    <property type="entry name" value="Winged helix-like DNA-binding domain superfamily/Winged helix DNA-binding domain"/>
    <property type="match status" value="1"/>
</dbReference>